<evidence type="ECO:0000313" key="3">
    <source>
        <dbReference type="Proteomes" id="UP000024635"/>
    </source>
</evidence>
<accession>A0A016VQU1</accession>
<comment type="caution">
    <text evidence="2">The sequence shown here is derived from an EMBL/GenBank/DDBJ whole genome shotgun (WGS) entry which is preliminary data.</text>
</comment>
<keyword evidence="3" id="KW-1185">Reference proteome</keyword>
<dbReference type="Proteomes" id="UP000024635">
    <property type="component" value="Unassembled WGS sequence"/>
</dbReference>
<keyword evidence="1" id="KW-0472">Membrane</keyword>
<keyword evidence="1" id="KW-0812">Transmembrane</keyword>
<evidence type="ECO:0000256" key="1">
    <source>
        <dbReference type="SAM" id="Phobius"/>
    </source>
</evidence>
<gene>
    <name evidence="2" type="primary">Acey_s0006.g3123</name>
    <name evidence="2" type="ORF">Y032_0006g3123</name>
</gene>
<proteinExistence type="predicted"/>
<protein>
    <submittedName>
        <fullName evidence="2">Uncharacterized protein</fullName>
    </submittedName>
</protein>
<dbReference type="AlphaFoldDB" id="A0A016VQU1"/>
<keyword evidence="1" id="KW-1133">Transmembrane helix</keyword>
<sequence length="67" mass="7667">MRDPWFDHVPKLNDLVLALTYTLSIALINNVVRSEVLEFIRCRNRDVIVLQPNNKPIVTNVHVAGKS</sequence>
<dbReference type="EMBL" id="JARK01001342">
    <property type="protein sequence ID" value="EYC29686.1"/>
    <property type="molecule type" value="Genomic_DNA"/>
</dbReference>
<reference evidence="3" key="1">
    <citation type="journal article" date="2015" name="Nat. Genet.">
        <title>The genome and transcriptome of the zoonotic hookworm Ancylostoma ceylanicum identify infection-specific gene families.</title>
        <authorList>
            <person name="Schwarz E.M."/>
            <person name="Hu Y."/>
            <person name="Antoshechkin I."/>
            <person name="Miller M.M."/>
            <person name="Sternberg P.W."/>
            <person name="Aroian R.V."/>
        </authorList>
    </citation>
    <scope>NUCLEOTIDE SEQUENCE</scope>
    <source>
        <strain evidence="3">HY135</strain>
    </source>
</reference>
<organism evidence="2 3">
    <name type="scientific">Ancylostoma ceylanicum</name>
    <dbReference type="NCBI Taxonomy" id="53326"/>
    <lineage>
        <taxon>Eukaryota</taxon>
        <taxon>Metazoa</taxon>
        <taxon>Ecdysozoa</taxon>
        <taxon>Nematoda</taxon>
        <taxon>Chromadorea</taxon>
        <taxon>Rhabditida</taxon>
        <taxon>Rhabditina</taxon>
        <taxon>Rhabditomorpha</taxon>
        <taxon>Strongyloidea</taxon>
        <taxon>Ancylostomatidae</taxon>
        <taxon>Ancylostomatinae</taxon>
        <taxon>Ancylostoma</taxon>
    </lineage>
</organism>
<name>A0A016VQU1_9BILA</name>
<feature type="transmembrane region" description="Helical" evidence="1">
    <location>
        <begin position="15"/>
        <end position="32"/>
    </location>
</feature>
<evidence type="ECO:0000313" key="2">
    <source>
        <dbReference type="EMBL" id="EYC29686.1"/>
    </source>
</evidence>